<dbReference type="EMBL" id="SDPU01000028">
    <property type="protein sequence ID" value="RYU10622.1"/>
    <property type="molecule type" value="Genomic_DNA"/>
</dbReference>
<keyword evidence="1" id="KW-0472">Membrane</keyword>
<feature type="transmembrane region" description="Helical" evidence="1">
    <location>
        <begin position="25"/>
        <end position="45"/>
    </location>
</feature>
<protein>
    <submittedName>
        <fullName evidence="2">Uncharacterized protein</fullName>
    </submittedName>
</protein>
<keyword evidence="1" id="KW-0812">Transmembrane</keyword>
<dbReference type="Proteomes" id="UP000291189">
    <property type="component" value="Unassembled WGS sequence"/>
</dbReference>
<name>A0A4Q5IX06_9ACTN</name>
<dbReference type="AlphaFoldDB" id="A0A4Q5IX06"/>
<accession>A0A4Q5IX06</accession>
<organism evidence="2 3">
    <name type="scientific">Nocardioides iriomotensis</name>
    <dbReference type="NCBI Taxonomy" id="715784"/>
    <lineage>
        <taxon>Bacteria</taxon>
        <taxon>Bacillati</taxon>
        <taxon>Actinomycetota</taxon>
        <taxon>Actinomycetes</taxon>
        <taxon>Propionibacteriales</taxon>
        <taxon>Nocardioidaceae</taxon>
        <taxon>Nocardioides</taxon>
    </lineage>
</organism>
<dbReference type="RefSeq" id="WP_129988213.1">
    <property type="nucleotide sequence ID" value="NZ_SDPU01000028.1"/>
</dbReference>
<sequence length="138" mass="14668">MPSLTQSAPLGPFDVESSASVFRRLLLRVAVVLGLASSLLVWSLLPMLGCLVFIVSFAMLTVAASLRNHRGPQALRAGLATARVSVKVIAAVAIVDLSGFTGVLLVAFCVALSDEARAFLARHARQAVRRLHGVHARR</sequence>
<evidence type="ECO:0000256" key="1">
    <source>
        <dbReference type="SAM" id="Phobius"/>
    </source>
</evidence>
<reference evidence="2 3" key="1">
    <citation type="submission" date="2019-01" db="EMBL/GenBank/DDBJ databases">
        <title>Nocardioides guangzhouensis sp. nov., an actinobacterium isolated from soil.</title>
        <authorList>
            <person name="Fu Y."/>
            <person name="Cai Y."/>
            <person name="Lin Z."/>
            <person name="Chen P."/>
        </authorList>
    </citation>
    <scope>NUCLEOTIDE SEQUENCE [LARGE SCALE GENOMIC DNA]</scope>
    <source>
        <strain evidence="2 3">NBRC 105384</strain>
    </source>
</reference>
<feature type="transmembrane region" description="Helical" evidence="1">
    <location>
        <begin position="88"/>
        <end position="113"/>
    </location>
</feature>
<keyword evidence="3" id="KW-1185">Reference proteome</keyword>
<gene>
    <name evidence="2" type="ORF">ETU37_15270</name>
</gene>
<comment type="caution">
    <text evidence="2">The sequence shown here is derived from an EMBL/GenBank/DDBJ whole genome shotgun (WGS) entry which is preliminary data.</text>
</comment>
<feature type="transmembrane region" description="Helical" evidence="1">
    <location>
        <begin position="51"/>
        <end position="67"/>
    </location>
</feature>
<evidence type="ECO:0000313" key="2">
    <source>
        <dbReference type="EMBL" id="RYU10622.1"/>
    </source>
</evidence>
<evidence type="ECO:0000313" key="3">
    <source>
        <dbReference type="Proteomes" id="UP000291189"/>
    </source>
</evidence>
<keyword evidence="1" id="KW-1133">Transmembrane helix</keyword>
<proteinExistence type="predicted"/>